<comment type="caution">
    <text evidence="1">The sequence shown here is derived from an EMBL/GenBank/DDBJ whole genome shotgun (WGS) entry which is preliminary data.</text>
</comment>
<evidence type="ECO:0008006" key="3">
    <source>
        <dbReference type="Google" id="ProtNLM"/>
    </source>
</evidence>
<protein>
    <recommendedName>
        <fullName evidence="3">HEPN domain-containing protein</fullName>
    </recommendedName>
</protein>
<dbReference type="EMBL" id="JBBYHS010000009">
    <property type="protein sequence ID" value="MEL1254094.1"/>
    <property type="molecule type" value="Genomic_DNA"/>
</dbReference>
<reference evidence="1 2" key="1">
    <citation type="submission" date="2024-04" db="EMBL/GenBank/DDBJ databases">
        <title>Flavobacterium sp. DGU38 16S ribosomal RNA gene Genome sequencing and assembly.</title>
        <authorList>
            <person name="Park S."/>
        </authorList>
    </citation>
    <scope>NUCLEOTIDE SEQUENCE [LARGE SCALE GENOMIC DNA]</scope>
    <source>
        <strain evidence="1 2">DGU38</strain>
    </source>
</reference>
<dbReference type="Proteomes" id="UP001485226">
    <property type="component" value="Unassembled WGS sequence"/>
</dbReference>
<accession>A0ABU9IPZ1</accession>
<evidence type="ECO:0000313" key="2">
    <source>
        <dbReference type="Proteomes" id="UP001485226"/>
    </source>
</evidence>
<organism evidence="1 2">
    <name type="scientific">Flavobacterium calami</name>
    <dbReference type="NCBI Taxonomy" id="3139144"/>
    <lineage>
        <taxon>Bacteria</taxon>
        <taxon>Pseudomonadati</taxon>
        <taxon>Bacteroidota</taxon>
        <taxon>Flavobacteriia</taxon>
        <taxon>Flavobacteriales</taxon>
        <taxon>Flavobacteriaceae</taxon>
        <taxon>Flavobacterium</taxon>
    </lineage>
</organism>
<dbReference type="RefSeq" id="WP_341692102.1">
    <property type="nucleotide sequence ID" value="NZ_JBBYHS010000009.1"/>
</dbReference>
<keyword evidence="2" id="KW-1185">Reference proteome</keyword>
<name>A0ABU9IPZ1_9FLAO</name>
<evidence type="ECO:0000313" key="1">
    <source>
        <dbReference type="EMBL" id="MEL1254094.1"/>
    </source>
</evidence>
<proteinExistence type="predicted"/>
<sequence>MTLQMPIQNKISDFFYTDAHEFLKRYEILNEHASHLGNRSKLLVDLCFALECALKSLIFLETRLEIKEAYNKVKTHKLAKLVDLLEPDSKLKYNEIITTNLEQYEVYLRYQLESEIDFRNETGILDNRYYSTIVNQQWLDSIYHQVNSLLEYIKSRNPVDLTPISIADINVEQEMEKHRTFINLRIRN</sequence>
<gene>
    <name evidence="1" type="ORF">AAEO57_09930</name>
</gene>